<name>A0A554WN66_9BURK</name>
<dbReference type="SMART" id="SM00987">
    <property type="entry name" value="UreE_C"/>
    <property type="match status" value="1"/>
</dbReference>
<dbReference type="InterPro" id="IPR036895">
    <property type="entry name" value="Uracil-DNA_glycosylase-like_sf"/>
</dbReference>
<organism evidence="3 4">
    <name type="scientific">Tepidimonas sediminis</name>
    <dbReference type="NCBI Taxonomy" id="2588941"/>
    <lineage>
        <taxon>Bacteria</taxon>
        <taxon>Pseudomonadati</taxon>
        <taxon>Pseudomonadota</taxon>
        <taxon>Betaproteobacteria</taxon>
        <taxon>Burkholderiales</taxon>
        <taxon>Tepidimonas</taxon>
    </lineage>
</organism>
<comment type="caution">
    <text evidence="3">The sequence shown here is derived from an EMBL/GenBank/DDBJ whole genome shotgun (WGS) entry which is preliminary data.</text>
</comment>
<reference evidence="3 4" key="1">
    <citation type="submission" date="2019-07" db="EMBL/GenBank/DDBJ databases">
        <title>Tepidimonas sediminis YIM 72259 draft genome.</title>
        <authorList>
            <person name="Da Costa M.S."/>
            <person name="Froufe H.J.C."/>
            <person name="Egas C."/>
            <person name="Albuquerque L."/>
        </authorList>
    </citation>
    <scope>NUCLEOTIDE SEQUENCE [LARGE SCALE GENOMIC DNA]</scope>
    <source>
        <strain evidence="3 4">YIM 72259</strain>
    </source>
</reference>
<dbReference type="EMBL" id="VJND01000009">
    <property type="protein sequence ID" value="TSE25018.1"/>
    <property type="molecule type" value="Genomic_DNA"/>
</dbReference>
<dbReference type="AlphaFoldDB" id="A0A554WN66"/>
<dbReference type="Pfam" id="PF03167">
    <property type="entry name" value="UDG"/>
    <property type="match status" value="1"/>
</dbReference>
<dbReference type="NCBIfam" id="TIGR04274">
    <property type="entry name" value="hypoxanDNAglyco"/>
    <property type="match status" value="1"/>
</dbReference>
<dbReference type="InterPro" id="IPR026353">
    <property type="entry name" value="Hypoxan-DNA_Glyclase"/>
</dbReference>
<feature type="compositionally biased region" description="Low complexity" evidence="1">
    <location>
        <begin position="185"/>
        <end position="198"/>
    </location>
</feature>
<evidence type="ECO:0000259" key="2">
    <source>
        <dbReference type="SMART" id="SM00986"/>
    </source>
</evidence>
<dbReference type="Gene3D" id="3.40.470.10">
    <property type="entry name" value="Uracil-DNA glycosylase-like domain"/>
    <property type="match status" value="1"/>
</dbReference>
<feature type="compositionally biased region" description="Basic and acidic residues" evidence="1">
    <location>
        <begin position="201"/>
        <end position="216"/>
    </location>
</feature>
<dbReference type="SMART" id="SM00986">
    <property type="entry name" value="UDG"/>
    <property type="match status" value="1"/>
</dbReference>
<evidence type="ECO:0000256" key="1">
    <source>
        <dbReference type="SAM" id="MobiDB-lite"/>
    </source>
</evidence>
<evidence type="ECO:0000313" key="3">
    <source>
        <dbReference type="EMBL" id="TSE25018.1"/>
    </source>
</evidence>
<dbReference type="InterPro" id="IPR005122">
    <property type="entry name" value="Uracil-DNA_glycosylase-like"/>
</dbReference>
<gene>
    <name evidence="3" type="ORF">Tsedi_01587</name>
</gene>
<keyword evidence="4" id="KW-1185">Reference proteome</keyword>
<dbReference type="CDD" id="cd10032">
    <property type="entry name" value="UDG-F6_HDG"/>
    <property type="match status" value="1"/>
</dbReference>
<feature type="domain" description="Uracil-DNA glycosylase-like" evidence="2">
    <location>
        <begin position="12"/>
        <end position="162"/>
    </location>
</feature>
<evidence type="ECO:0000313" key="4">
    <source>
        <dbReference type="Proteomes" id="UP000320225"/>
    </source>
</evidence>
<sequence>MSGAADWLHGLPPVLDARTRVVVLGSFPGVASLQARQYYAHPRNQFWPILGRLLGLPLPALPYEQRLAVLLAHGIGLWDVYARCVRAGSLDSAIERAEPNDLAQLRRRCPQLRAVLHNGGESWRHARRTRALGVAVQRVPSTSPANASWTLQRKLAAWAQALATHGVPLAGWSPDSEDGVALDTGPGVVPAAGSGAHVPARHGEEPVAVASREDPT</sequence>
<dbReference type="OrthoDB" id="9799921at2"/>
<protein>
    <submittedName>
        <fullName evidence="3">HypoxanDNAglyco: DNA-deoxyinosine glycosylase</fullName>
    </submittedName>
</protein>
<accession>A0A554WN66</accession>
<proteinExistence type="predicted"/>
<dbReference type="SUPFAM" id="SSF52141">
    <property type="entry name" value="Uracil-DNA glycosylase-like"/>
    <property type="match status" value="1"/>
</dbReference>
<dbReference type="Proteomes" id="UP000320225">
    <property type="component" value="Unassembled WGS sequence"/>
</dbReference>
<feature type="region of interest" description="Disordered" evidence="1">
    <location>
        <begin position="176"/>
        <end position="216"/>
    </location>
</feature>